<evidence type="ECO:0000313" key="12">
    <source>
        <dbReference type="Proteomes" id="UP001159427"/>
    </source>
</evidence>
<dbReference type="InterPro" id="IPR016024">
    <property type="entry name" value="ARM-type_fold"/>
</dbReference>
<dbReference type="Gene3D" id="1.25.10.10">
    <property type="entry name" value="Leucine-rich Repeat Variant"/>
    <property type="match status" value="1"/>
</dbReference>
<dbReference type="PANTHER" id="PTHR15952">
    <property type="entry name" value="EXPORTIN-T/LOS1"/>
    <property type="match status" value="1"/>
</dbReference>
<evidence type="ECO:0000256" key="8">
    <source>
        <dbReference type="ARBA" id="ARBA00032199"/>
    </source>
</evidence>
<sequence>MADNLLQGLQAAANATSQAGALQYFEQLKNSPGGWKLCGDALIRNLYSDESVKFFCFQVLEHHIKTRHVSSNLVDQQALREILLTWLRNQCCTESDNKNFLKNKAAQVFSLIFVCDYPEKWPLFFSDLLQCLQYGALAVDMYLRILKAIDEEVVDRDVIRSQQEAERNMKIKDHIRDTCVTELVDSWFQILVGENLVFWYNNEVEVSLTCVINEWIDIGLIANDRFISTFLQYMSVEVLRESACDCIHEIIMKGMEPLAKKELVESLLSVLEKSSILEPQEDEDADFMAKLAKLTSASGSQLLNSYTKAARSINQVPAMRYNMH</sequence>
<evidence type="ECO:0000259" key="10">
    <source>
        <dbReference type="Pfam" id="PF08389"/>
    </source>
</evidence>
<dbReference type="InterPro" id="IPR011989">
    <property type="entry name" value="ARM-like"/>
</dbReference>
<comment type="subcellular location">
    <subcellularLocation>
        <location evidence="1 9">Cytoplasm</location>
    </subcellularLocation>
    <subcellularLocation>
        <location evidence="9">Nucleus</location>
    </subcellularLocation>
    <text evidence="9">Shuttles between the nucleus and the cytoplasm.</text>
</comment>
<evidence type="ECO:0000256" key="3">
    <source>
        <dbReference type="ARBA" id="ARBA00022490"/>
    </source>
</evidence>
<keyword evidence="12" id="KW-1185">Reference proteome</keyword>
<dbReference type="PANTHER" id="PTHR15952:SF11">
    <property type="entry name" value="EXPORTIN-T"/>
    <property type="match status" value="1"/>
</dbReference>
<keyword evidence="3 9" id="KW-0963">Cytoplasm</keyword>
<comment type="similarity">
    <text evidence="9">Belongs to the exportin family.</text>
</comment>
<evidence type="ECO:0000256" key="2">
    <source>
        <dbReference type="ARBA" id="ARBA00018928"/>
    </source>
</evidence>
<evidence type="ECO:0000256" key="5">
    <source>
        <dbReference type="ARBA" id="ARBA00022884"/>
    </source>
</evidence>
<keyword evidence="4 9" id="KW-0820">tRNA-binding</keyword>
<accession>A0ABN8PEU9</accession>
<dbReference type="Proteomes" id="UP001159427">
    <property type="component" value="Unassembled WGS sequence"/>
</dbReference>
<proteinExistence type="inferred from homology"/>
<evidence type="ECO:0000256" key="7">
    <source>
        <dbReference type="ARBA" id="ARBA00029784"/>
    </source>
</evidence>
<dbReference type="InterPro" id="IPR013598">
    <property type="entry name" value="Exportin-1/Importin-b-like"/>
</dbReference>
<gene>
    <name evidence="11" type="ORF">PEVE_00042246</name>
</gene>
<comment type="function">
    <text evidence="9">tRNA nucleus export receptor which facilitates tRNA translocation across the nuclear pore complex.</text>
</comment>
<organism evidence="11 12">
    <name type="scientific">Porites evermanni</name>
    <dbReference type="NCBI Taxonomy" id="104178"/>
    <lineage>
        <taxon>Eukaryota</taxon>
        <taxon>Metazoa</taxon>
        <taxon>Cnidaria</taxon>
        <taxon>Anthozoa</taxon>
        <taxon>Hexacorallia</taxon>
        <taxon>Scleractinia</taxon>
        <taxon>Fungiina</taxon>
        <taxon>Poritidae</taxon>
        <taxon>Porites</taxon>
    </lineage>
</organism>
<keyword evidence="6 9" id="KW-0539">Nucleus</keyword>
<evidence type="ECO:0000256" key="4">
    <source>
        <dbReference type="ARBA" id="ARBA00022555"/>
    </source>
</evidence>
<keyword evidence="9" id="KW-0813">Transport</keyword>
<evidence type="ECO:0000313" key="11">
    <source>
        <dbReference type="EMBL" id="CAH3141687.1"/>
    </source>
</evidence>
<keyword evidence="5 9" id="KW-0694">RNA-binding</keyword>
<dbReference type="EMBL" id="CALNXI010000822">
    <property type="protein sequence ID" value="CAH3141687.1"/>
    <property type="molecule type" value="Genomic_DNA"/>
</dbReference>
<evidence type="ECO:0000256" key="1">
    <source>
        <dbReference type="ARBA" id="ARBA00004496"/>
    </source>
</evidence>
<dbReference type="SUPFAM" id="SSF48371">
    <property type="entry name" value="ARM repeat"/>
    <property type="match status" value="1"/>
</dbReference>
<protein>
    <recommendedName>
        <fullName evidence="2 9">Exportin-T</fullName>
    </recommendedName>
    <alternativeName>
        <fullName evidence="7 9">Exportin(tRNA)</fullName>
    </alternativeName>
    <alternativeName>
        <fullName evidence="8 9">tRNA exportin</fullName>
    </alternativeName>
</protein>
<feature type="domain" description="Exportin-1/Importin-beta-like" evidence="10">
    <location>
        <begin position="99"/>
        <end position="247"/>
    </location>
</feature>
<reference evidence="11 12" key="1">
    <citation type="submission" date="2022-05" db="EMBL/GenBank/DDBJ databases">
        <authorList>
            <consortium name="Genoscope - CEA"/>
            <person name="William W."/>
        </authorList>
    </citation>
    <scope>NUCLEOTIDE SEQUENCE [LARGE SCALE GENOMIC DNA]</scope>
</reference>
<dbReference type="InterPro" id="IPR040017">
    <property type="entry name" value="XPOT"/>
</dbReference>
<dbReference type="Pfam" id="PF08389">
    <property type="entry name" value="Xpo1"/>
    <property type="match status" value="1"/>
</dbReference>
<name>A0ABN8PEU9_9CNID</name>
<evidence type="ECO:0000256" key="6">
    <source>
        <dbReference type="ARBA" id="ARBA00023242"/>
    </source>
</evidence>
<evidence type="ECO:0000256" key="9">
    <source>
        <dbReference type="RuleBase" id="RU366037"/>
    </source>
</evidence>
<comment type="caution">
    <text evidence="11">The sequence shown here is derived from an EMBL/GenBank/DDBJ whole genome shotgun (WGS) entry which is preliminary data.</text>
</comment>